<dbReference type="Proteomes" id="UP000231139">
    <property type="component" value="Unassembled WGS sequence"/>
</dbReference>
<organism evidence="1 2">
    <name type="scientific">Candidatus Nealsonbacteria bacterium CG11_big_fil_rev_8_21_14_0_20_35_11</name>
    <dbReference type="NCBI Taxonomy" id="1974713"/>
    <lineage>
        <taxon>Bacteria</taxon>
        <taxon>Candidatus Nealsoniibacteriota</taxon>
    </lineage>
</organism>
<dbReference type="AlphaFoldDB" id="A0A2H0N139"/>
<dbReference type="EMBL" id="PCWK01000022">
    <property type="protein sequence ID" value="PIR02614.1"/>
    <property type="molecule type" value="Genomic_DNA"/>
</dbReference>
<comment type="caution">
    <text evidence="1">The sequence shown here is derived from an EMBL/GenBank/DDBJ whole genome shotgun (WGS) entry which is preliminary data.</text>
</comment>
<sequence>QQKLQNQQVQLLPPNSILCNGKYWTACPSGQKFHCPATGDAQCLIENTQTFEGSSKIGYCAEIAAKRYKEDKALAEADEKKCKEEGQDPMICFIRGTMPDIASYYSSCLGVSRIPDNEPKYDSDKLKRQLDELEEKVKKQDCILSGGSYYRGSCIPHF</sequence>
<reference evidence="1 2" key="1">
    <citation type="submission" date="2017-09" db="EMBL/GenBank/DDBJ databases">
        <title>Depth-based differentiation of microbial function through sediment-hosted aquifers and enrichment of novel symbionts in the deep terrestrial subsurface.</title>
        <authorList>
            <person name="Probst A.J."/>
            <person name="Ladd B."/>
            <person name="Jarett J.K."/>
            <person name="Geller-Mcgrath D.E."/>
            <person name="Sieber C.M."/>
            <person name="Emerson J.B."/>
            <person name="Anantharaman K."/>
            <person name="Thomas B.C."/>
            <person name="Malmstrom R."/>
            <person name="Stieglmeier M."/>
            <person name="Klingl A."/>
            <person name="Woyke T."/>
            <person name="Ryan C.M."/>
            <person name="Banfield J.F."/>
        </authorList>
    </citation>
    <scope>NUCLEOTIDE SEQUENCE [LARGE SCALE GENOMIC DNA]</scope>
    <source>
        <strain evidence="1">CG11_big_fil_rev_8_21_14_0_20_35_11</strain>
    </source>
</reference>
<evidence type="ECO:0000313" key="1">
    <source>
        <dbReference type="EMBL" id="PIR02614.1"/>
    </source>
</evidence>
<accession>A0A2H0N139</accession>
<feature type="non-terminal residue" evidence="1">
    <location>
        <position position="1"/>
    </location>
</feature>
<protein>
    <submittedName>
        <fullName evidence="1">Uncharacterized protein</fullName>
    </submittedName>
</protein>
<gene>
    <name evidence="1" type="ORF">COV62_01015</name>
</gene>
<proteinExistence type="predicted"/>
<name>A0A2H0N139_9BACT</name>
<evidence type="ECO:0000313" key="2">
    <source>
        <dbReference type="Proteomes" id="UP000231139"/>
    </source>
</evidence>